<dbReference type="KEGG" id="tim:GMBLW1_46210"/>
<dbReference type="EMBL" id="LR586016">
    <property type="protein sequence ID" value="VIP04572.1"/>
    <property type="molecule type" value="Genomic_DNA"/>
</dbReference>
<dbReference type="KEGG" id="tim:GMBLW1_23030"/>
<dbReference type="Proteomes" id="UP000464378">
    <property type="component" value="Chromosome"/>
</dbReference>
<reference evidence="2" key="1">
    <citation type="submission" date="2019-04" db="EMBL/GenBank/DDBJ databases">
        <authorList>
            <consortium name="Science for Life Laboratories"/>
        </authorList>
    </citation>
    <scope>NUCLEOTIDE SEQUENCE</scope>
    <source>
        <strain evidence="2">MBLW1</strain>
    </source>
</reference>
<dbReference type="RefSeq" id="WP_232055966.1">
    <property type="nucleotide sequence ID" value="NZ_LR593887.1"/>
</dbReference>
<name>A0A6C2YUM9_9BACT</name>
<dbReference type="EMBL" id="LR586016">
    <property type="protein sequence ID" value="VIP01657.1"/>
    <property type="molecule type" value="Genomic_DNA"/>
</dbReference>
<protein>
    <submittedName>
        <fullName evidence="2">Uncharacterized protein</fullName>
    </submittedName>
</protein>
<dbReference type="EMBL" id="LR593887">
    <property type="protein sequence ID" value="VTS06505.1"/>
    <property type="molecule type" value="Genomic_DNA"/>
</dbReference>
<accession>A0A6C2YUM9</accession>
<dbReference type="EMBL" id="LR593887">
    <property type="protein sequence ID" value="VTR99059.1"/>
    <property type="molecule type" value="Genomic_DNA"/>
</dbReference>
<dbReference type="AlphaFoldDB" id="A0A6C2YUM9"/>
<gene>
    <name evidence="1" type="ORF">GMBLW1_23030</name>
    <name evidence="2" type="ORF">GMBLW1_46210</name>
</gene>
<organism evidence="2">
    <name type="scientific">Tuwongella immobilis</name>
    <dbReference type="NCBI Taxonomy" id="692036"/>
    <lineage>
        <taxon>Bacteria</taxon>
        <taxon>Pseudomonadati</taxon>
        <taxon>Planctomycetota</taxon>
        <taxon>Planctomycetia</taxon>
        <taxon>Gemmatales</taxon>
        <taxon>Gemmataceae</taxon>
        <taxon>Tuwongella</taxon>
    </lineage>
</organism>
<sequence>MIAYLLTRPDVTIDRFAAVIAREFPLSSLSDETVRLRVTTQDEVDFDAVSVQEMTLQNALEEWDADSPLVQELFHNPHLQGASKPFSVTLRNSRPSNQLFPVVVRCLTDAGITAVVVGQYGLDLPAIEFLRRVEANPSWQWDYETATHGG</sequence>
<dbReference type="InParanoid" id="A0A6C2YUM9"/>
<keyword evidence="3" id="KW-1185">Reference proteome</keyword>
<evidence type="ECO:0000313" key="1">
    <source>
        <dbReference type="EMBL" id="VIP01657.1"/>
    </source>
</evidence>
<evidence type="ECO:0000313" key="2">
    <source>
        <dbReference type="EMBL" id="VIP04572.1"/>
    </source>
</evidence>
<proteinExistence type="predicted"/>
<evidence type="ECO:0000313" key="3">
    <source>
        <dbReference type="Proteomes" id="UP000464378"/>
    </source>
</evidence>